<feature type="transmembrane region" description="Helical" evidence="8">
    <location>
        <begin position="60"/>
        <end position="84"/>
    </location>
</feature>
<evidence type="ECO:0000256" key="1">
    <source>
        <dbReference type="ARBA" id="ARBA00004123"/>
    </source>
</evidence>
<evidence type="ECO:0000313" key="10">
    <source>
        <dbReference type="Proteomes" id="UP001152484"/>
    </source>
</evidence>
<comment type="subcellular location">
    <subcellularLocation>
        <location evidence="2">Chromosome</location>
    </subcellularLocation>
    <subcellularLocation>
        <location evidence="1">Nucleus</location>
    </subcellularLocation>
</comment>
<dbReference type="GO" id="GO:0008168">
    <property type="term" value="F:methyltransferase activity"/>
    <property type="evidence" value="ECO:0007669"/>
    <property type="project" value="UniProtKB-KW"/>
</dbReference>
<keyword evidence="4" id="KW-0489">Methyltransferase</keyword>
<comment type="caution">
    <text evidence="9">The sequence shown here is derived from an EMBL/GenBank/DDBJ whole genome shotgun (WGS) entry which is preliminary data.</text>
</comment>
<evidence type="ECO:0000256" key="7">
    <source>
        <dbReference type="ARBA" id="ARBA00023242"/>
    </source>
</evidence>
<dbReference type="InterPro" id="IPR046341">
    <property type="entry name" value="SET_dom_sf"/>
</dbReference>
<keyword evidence="6" id="KW-0949">S-adenosyl-L-methionine</keyword>
<dbReference type="Proteomes" id="UP001152484">
    <property type="component" value="Unassembled WGS sequence"/>
</dbReference>
<name>A0A9P1ECW3_CUSEU</name>
<keyword evidence="10" id="KW-1185">Reference proteome</keyword>
<evidence type="ECO:0000256" key="8">
    <source>
        <dbReference type="SAM" id="Phobius"/>
    </source>
</evidence>
<keyword evidence="3" id="KW-0158">Chromosome</keyword>
<gene>
    <name evidence="9" type="ORF">CEURO_LOCUS12994</name>
</gene>
<evidence type="ECO:0000256" key="5">
    <source>
        <dbReference type="ARBA" id="ARBA00022679"/>
    </source>
</evidence>
<evidence type="ECO:0000256" key="2">
    <source>
        <dbReference type="ARBA" id="ARBA00004286"/>
    </source>
</evidence>
<accession>A0A9P1ECW3</accession>
<evidence type="ECO:0000256" key="4">
    <source>
        <dbReference type="ARBA" id="ARBA00022603"/>
    </source>
</evidence>
<evidence type="ECO:0000256" key="6">
    <source>
        <dbReference type="ARBA" id="ARBA00022691"/>
    </source>
</evidence>
<keyword evidence="8" id="KW-1133">Transmembrane helix</keyword>
<protein>
    <submittedName>
        <fullName evidence="9">Uncharacterized protein</fullName>
    </submittedName>
</protein>
<proteinExistence type="predicted"/>
<keyword evidence="8" id="KW-0812">Transmembrane</keyword>
<organism evidence="9 10">
    <name type="scientific">Cuscuta europaea</name>
    <name type="common">European dodder</name>
    <dbReference type="NCBI Taxonomy" id="41803"/>
    <lineage>
        <taxon>Eukaryota</taxon>
        <taxon>Viridiplantae</taxon>
        <taxon>Streptophyta</taxon>
        <taxon>Embryophyta</taxon>
        <taxon>Tracheophyta</taxon>
        <taxon>Spermatophyta</taxon>
        <taxon>Magnoliopsida</taxon>
        <taxon>eudicotyledons</taxon>
        <taxon>Gunneridae</taxon>
        <taxon>Pentapetalae</taxon>
        <taxon>asterids</taxon>
        <taxon>lamiids</taxon>
        <taxon>Solanales</taxon>
        <taxon>Convolvulaceae</taxon>
        <taxon>Cuscuteae</taxon>
        <taxon>Cuscuta</taxon>
        <taxon>Cuscuta subgen. Cuscuta</taxon>
    </lineage>
</organism>
<dbReference type="GO" id="GO:0005694">
    <property type="term" value="C:chromosome"/>
    <property type="evidence" value="ECO:0007669"/>
    <property type="project" value="UniProtKB-SubCell"/>
</dbReference>
<dbReference type="SUPFAM" id="SSF82199">
    <property type="entry name" value="SET domain"/>
    <property type="match status" value="1"/>
</dbReference>
<sequence>MRTEQHHMLPIPRALTVLKPQIMKRLKQQCTLHNQQRTSGMHSFTEFQDIFTPRLKMHFFLLNIQSIFQLIINAIFHLFLSLAISTMNGQESARIGFIHALAEGEALKGEAFKLPKWFVDSRVEKSPAVDLTSKLYTQENYGEQGSNKQFQRRKDANLEWYNCGNKGHGLQSLEDISKGCITIGYVGEGLDMCERNRI</sequence>
<reference evidence="9" key="1">
    <citation type="submission" date="2022-07" db="EMBL/GenBank/DDBJ databases">
        <authorList>
            <person name="Macas J."/>
            <person name="Novak P."/>
            <person name="Neumann P."/>
        </authorList>
    </citation>
    <scope>NUCLEOTIDE SEQUENCE</scope>
</reference>
<dbReference type="Gene3D" id="2.170.270.10">
    <property type="entry name" value="SET domain"/>
    <property type="match status" value="1"/>
</dbReference>
<dbReference type="GO" id="GO:0032259">
    <property type="term" value="P:methylation"/>
    <property type="evidence" value="ECO:0007669"/>
    <property type="project" value="UniProtKB-KW"/>
</dbReference>
<evidence type="ECO:0000313" key="9">
    <source>
        <dbReference type="EMBL" id="CAH9095097.1"/>
    </source>
</evidence>
<dbReference type="GO" id="GO:0005634">
    <property type="term" value="C:nucleus"/>
    <property type="evidence" value="ECO:0007669"/>
    <property type="project" value="UniProtKB-SubCell"/>
</dbReference>
<keyword evidence="5" id="KW-0808">Transferase</keyword>
<dbReference type="InterPro" id="IPR050777">
    <property type="entry name" value="SET2_Histone-Lys_MeTrsfase"/>
</dbReference>
<keyword evidence="8" id="KW-0472">Membrane</keyword>
<dbReference type="EMBL" id="CAMAPE010000033">
    <property type="protein sequence ID" value="CAH9095097.1"/>
    <property type="molecule type" value="Genomic_DNA"/>
</dbReference>
<dbReference type="PANTHER" id="PTHR22884">
    <property type="entry name" value="SET DOMAIN PROTEINS"/>
    <property type="match status" value="1"/>
</dbReference>
<evidence type="ECO:0000256" key="3">
    <source>
        <dbReference type="ARBA" id="ARBA00022454"/>
    </source>
</evidence>
<keyword evidence="7" id="KW-0539">Nucleus</keyword>
<dbReference type="AlphaFoldDB" id="A0A9P1ECW3"/>